<evidence type="ECO:0000259" key="10">
    <source>
        <dbReference type="Pfam" id="PF04290"/>
    </source>
</evidence>
<feature type="transmembrane region" description="Helical" evidence="9">
    <location>
        <begin position="89"/>
        <end position="110"/>
    </location>
</feature>
<dbReference type="OrthoDB" id="5465095at2"/>
<accession>A0A2V3W2K5</accession>
<dbReference type="RefSeq" id="WP_110395019.1">
    <property type="nucleotide sequence ID" value="NZ_JBHUHB010000001.1"/>
</dbReference>
<dbReference type="InterPro" id="IPR007387">
    <property type="entry name" value="TRAP_DctQ"/>
</dbReference>
<evidence type="ECO:0000256" key="4">
    <source>
        <dbReference type="ARBA" id="ARBA00022519"/>
    </source>
</evidence>
<dbReference type="GO" id="GO:0005886">
    <property type="term" value="C:plasma membrane"/>
    <property type="evidence" value="ECO:0007669"/>
    <property type="project" value="UniProtKB-SubCell"/>
</dbReference>
<evidence type="ECO:0000256" key="5">
    <source>
        <dbReference type="ARBA" id="ARBA00022692"/>
    </source>
</evidence>
<protein>
    <submittedName>
        <fullName evidence="11">TRAP-type C4-dicarboxylate transport system permease small subunit</fullName>
    </submittedName>
</protein>
<evidence type="ECO:0000256" key="3">
    <source>
        <dbReference type="ARBA" id="ARBA00022475"/>
    </source>
</evidence>
<evidence type="ECO:0000256" key="8">
    <source>
        <dbReference type="ARBA" id="ARBA00038436"/>
    </source>
</evidence>
<gene>
    <name evidence="11" type="ORF">DFR56_10563</name>
</gene>
<feature type="domain" description="Tripartite ATP-independent periplasmic transporters DctQ component" evidence="10">
    <location>
        <begin position="26"/>
        <end position="156"/>
    </location>
</feature>
<dbReference type="InterPro" id="IPR055348">
    <property type="entry name" value="DctQ"/>
</dbReference>
<comment type="caution">
    <text evidence="11">The sequence shown here is derived from an EMBL/GenBank/DDBJ whole genome shotgun (WGS) entry which is preliminary data.</text>
</comment>
<dbReference type="PANTHER" id="PTHR35011">
    <property type="entry name" value="2,3-DIKETO-L-GULONATE TRAP TRANSPORTER SMALL PERMEASE PROTEIN YIAM"/>
    <property type="match status" value="1"/>
</dbReference>
<dbReference type="PANTHER" id="PTHR35011:SF2">
    <property type="entry name" value="2,3-DIKETO-L-GULONATE TRAP TRANSPORTER SMALL PERMEASE PROTEIN YIAM"/>
    <property type="match status" value="1"/>
</dbReference>
<proteinExistence type="inferred from homology"/>
<evidence type="ECO:0000256" key="1">
    <source>
        <dbReference type="ARBA" id="ARBA00004429"/>
    </source>
</evidence>
<comment type="subcellular location">
    <subcellularLocation>
        <location evidence="1">Cell inner membrane</location>
        <topology evidence="1">Multi-pass membrane protein</topology>
    </subcellularLocation>
</comment>
<name>A0A2V3W2K5_9BACI</name>
<keyword evidence="4" id="KW-0997">Cell inner membrane</keyword>
<dbReference type="Proteomes" id="UP000247978">
    <property type="component" value="Unassembled WGS sequence"/>
</dbReference>
<evidence type="ECO:0000313" key="11">
    <source>
        <dbReference type="EMBL" id="PXW87424.1"/>
    </source>
</evidence>
<keyword evidence="7 9" id="KW-0472">Membrane</keyword>
<evidence type="ECO:0000256" key="2">
    <source>
        <dbReference type="ARBA" id="ARBA00022448"/>
    </source>
</evidence>
<reference evidence="11 12" key="1">
    <citation type="submission" date="2018-05" db="EMBL/GenBank/DDBJ databases">
        <title>Genomic Encyclopedia of Type Strains, Phase IV (KMG-IV): sequencing the most valuable type-strain genomes for metagenomic binning, comparative biology and taxonomic classification.</title>
        <authorList>
            <person name="Goeker M."/>
        </authorList>
    </citation>
    <scope>NUCLEOTIDE SEQUENCE [LARGE SCALE GENOMIC DNA]</scope>
    <source>
        <strain evidence="11 12">DSM 28556</strain>
    </source>
</reference>
<evidence type="ECO:0000256" key="9">
    <source>
        <dbReference type="SAM" id="Phobius"/>
    </source>
</evidence>
<evidence type="ECO:0000313" key="12">
    <source>
        <dbReference type="Proteomes" id="UP000247978"/>
    </source>
</evidence>
<evidence type="ECO:0000256" key="6">
    <source>
        <dbReference type="ARBA" id="ARBA00022989"/>
    </source>
</evidence>
<keyword evidence="12" id="KW-1185">Reference proteome</keyword>
<dbReference type="GO" id="GO:0022857">
    <property type="term" value="F:transmembrane transporter activity"/>
    <property type="evidence" value="ECO:0007669"/>
    <property type="project" value="TreeGrafter"/>
</dbReference>
<evidence type="ECO:0000256" key="7">
    <source>
        <dbReference type="ARBA" id="ARBA00023136"/>
    </source>
</evidence>
<organism evidence="11 12">
    <name type="scientific">Pseudogracilibacillus auburnensis</name>
    <dbReference type="NCBI Taxonomy" id="1494959"/>
    <lineage>
        <taxon>Bacteria</taxon>
        <taxon>Bacillati</taxon>
        <taxon>Bacillota</taxon>
        <taxon>Bacilli</taxon>
        <taxon>Bacillales</taxon>
        <taxon>Bacillaceae</taxon>
        <taxon>Pseudogracilibacillus</taxon>
    </lineage>
</organism>
<comment type="similarity">
    <text evidence="8">Belongs to the TRAP transporter small permease family.</text>
</comment>
<keyword evidence="3" id="KW-1003">Cell membrane</keyword>
<keyword evidence="6 9" id="KW-1133">Transmembrane helix</keyword>
<feature type="transmembrane region" description="Helical" evidence="9">
    <location>
        <begin position="21"/>
        <end position="40"/>
    </location>
</feature>
<sequence>MKILQKIDLLWEKVEKGILSITTILMSLMLVGNAISRYFFNKSWPFTEEIGKVGIIVLTFMGLGYAARKKMHIEMSGFYDMMSLKMQRVLSIFINLLSALVLAFCTYLAIEYVIHLYILNQVSTILRIPLYLTMMVIPIGFFLATVRYIVDFFDRLLTKVEEK</sequence>
<dbReference type="Pfam" id="PF04290">
    <property type="entry name" value="DctQ"/>
    <property type="match status" value="1"/>
</dbReference>
<dbReference type="AlphaFoldDB" id="A0A2V3W2K5"/>
<feature type="transmembrane region" description="Helical" evidence="9">
    <location>
        <begin position="52"/>
        <end position="68"/>
    </location>
</feature>
<dbReference type="GO" id="GO:0015740">
    <property type="term" value="P:C4-dicarboxylate transport"/>
    <property type="evidence" value="ECO:0007669"/>
    <property type="project" value="TreeGrafter"/>
</dbReference>
<keyword evidence="2" id="KW-0813">Transport</keyword>
<feature type="transmembrane region" description="Helical" evidence="9">
    <location>
        <begin position="130"/>
        <end position="150"/>
    </location>
</feature>
<dbReference type="EMBL" id="QJJQ01000005">
    <property type="protein sequence ID" value="PXW87424.1"/>
    <property type="molecule type" value="Genomic_DNA"/>
</dbReference>
<keyword evidence="5 9" id="KW-0812">Transmembrane</keyword>